<evidence type="ECO:0000256" key="1">
    <source>
        <dbReference type="SAM" id="SignalP"/>
    </source>
</evidence>
<dbReference type="EMBL" id="DSTK01000011">
    <property type="protein sequence ID" value="HFK96259.1"/>
    <property type="molecule type" value="Genomic_DNA"/>
</dbReference>
<name>A0A832A3Y4_9BACT</name>
<dbReference type="AlphaFoldDB" id="A0A832A3Y4"/>
<evidence type="ECO:0000313" key="2">
    <source>
        <dbReference type="EMBL" id="HFK96259.1"/>
    </source>
</evidence>
<gene>
    <name evidence="2" type="ORF">ENS06_02915</name>
</gene>
<feature type="signal peptide" evidence="1">
    <location>
        <begin position="1"/>
        <end position="25"/>
    </location>
</feature>
<sequence>MGKRFALAILLVFGFSFLVAVDARATDEKEACKLFESFRAEWMKKLTQHGVYGPEKISFEEIKGQKKVVARYSELGEFKEARVKKTDTKGCPFVGILSYEEKVCESEGTSRSEAAKGPFACGTRTVTEVFRFANGKWVY</sequence>
<reference evidence="2" key="1">
    <citation type="journal article" date="2020" name="mSystems">
        <title>Genome- and Community-Level Interaction Insights into Carbon Utilization and Element Cycling Functions of Hydrothermarchaeota in Hydrothermal Sediment.</title>
        <authorList>
            <person name="Zhou Z."/>
            <person name="Liu Y."/>
            <person name="Xu W."/>
            <person name="Pan J."/>
            <person name="Luo Z.H."/>
            <person name="Li M."/>
        </authorList>
    </citation>
    <scope>NUCLEOTIDE SEQUENCE [LARGE SCALE GENOMIC DNA]</scope>
    <source>
        <strain evidence="2">SpSt-456</strain>
    </source>
</reference>
<organism evidence="2">
    <name type="scientific">Desulfacinum infernum</name>
    <dbReference type="NCBI Taxonomy" id="35837"/>
    <lineage>
        <taxon>Bacteria</taxon>
        <taxon>Pseudomonadati</taxon>
        <taxon>Thermodesulfobacteriota</taxon>
        <taxon>Syntrophobacteria</taxon>
        <taxon>Syntrophobacterales</taxon>
        <taxon>Syntrophobacteraceae</taxon>
        <taxon>Desulfacinum</taxon>
    </lineage>
</organism>
<accession>A0A832A3Y4</accession>
<comment type="caution">
    <text evidence="2">The sequence shown here is derived from an EMBL/GenBank/DDBJ whole genome shotgun (WGS) entry which is preliminary data.</text>
</comment>
<proteinExistence type="predicted"/>
<feature type="chain" id="PRO_5032470429" evidence="1">
    <location>
        <begin position="26"/>
        <end position="139"/>
    </location>
</feature>
<protein>
    <submittedName>
        <fullName evidence="2">Uncharacterized protein</fullName>
    </submittedName>
</protein>
<keyword evidence="1" id="KW-0732">Signal</keyword>